<feature type="domain" description="SnoaL-like" evidence="1">
    <location>
        <begin position="7"/>
        <end position="106"/>
    </location>
</feature>
<dbReference type="OrthoDB" id="1260740at2"/>
<proteinExistence type="predicted"/>
<evidence type="ECO:0000313" key="3">
    <source>
        <dbReference type="Proteomes" id="UP000190888"/>
    </source>
</evidence>
<dbReference type="RefSeq" id="WP_078831503.1">
    <property type="nucleotide sequence ID" value="NZ_FUWH01000005.1"/>
</dbReference>
<name>A0A1T4P6G0_9BACT</name>
<dbReference type="Proteomes" id="UP000190888">
    <property type="component" value="Unassembled WGS sequence"/>
</dbReference>
<dbReference type="Pfam" id="PF12680">
    <property type="entry name" value="SnoaL_2"/>
    <property type="match status" value="1"/>
</dbReference>
<dbReference type="InterPro" id="IPR032710">
    <property type="entry name" value="NTF2-like_dom_sf"/>
</dbReference>
<dbReference type="SUPFAM" id="SSF54427">
    <property type="entry name" value="NTF2-like"/>
    <property type="match status" value="1"/>
</dbReference>
<protein>
    <recommendedName>
        <fullName evidence="1">SnoaL-like domain-containing protein</fullName>
    </recommendedName>
</protein>
<evidence type="ECO:0000313" key="2">
    <source>
        <dbReference type="EMBL" id="SJZ87094.1"/>
    </source>
</evidence>
<reference evidence="2 3" key="1">
    <citation type="submission" date="2017-02" db="EMBL/GenBank/DDBJ databases">
        <authorList>
            <person name="Peterson S.W."/>
        </authorList>
    </citation>
    <scope>NUCLEOTIDE SEQUENCE [LARGE SCALE GENOMIC DNA]</scope>
    <source>
        <strain evidence="2 3">DSM 22335</strain>
    </source>
</reference>
<accession>A0A1T4P6G0</accession>
<keyword evidence="3" id="KW-1185">Reference proteome</keyword>
<dbReference type="Gene3D" id="3.10.450.50">
    <property type="match status" value="1"/>
</dbReference>
<evidence type="ECO:0000259" key="1">
    <source>
        <dbReference type="Pfam" id="PF12680"/>
    </source>
</evidence>
<gene>
    <name evidence="2" type="ORF">SAMN04488132_105181</name>
</gene>
<dbReference type="EMBL" id="FUWH01000005">
    <property type="protein sequence ID" value="SJZ87094.1"/>
    <property type="molecule type" value="Genomic_DNA"/>
</dbReference>
<dbReference type="AlphaFoldDB" id="A0A1T4P6G0"/>
<sequence>MDKRIHAFMNDMHTLNAVTVSNWFTDDATLWIPPSQIISGKSRIQALFRCMFKRYEALRWTVLEIMPLSDTRCIFVSQSFGTIKGKNAYANHVMTDVTFTTGGLITNLSDFFKDTSVFSE</sequence>
<organism evidence="2 3">
    <name type="scientific">Sediminibacterium ginsengisoli</name>
    <dbReference type="NCBI Taxonomy" id="413434"/>
    <lineage>
        <taxon>Bacteria</taxon>
        <taxon>Pseudomonadati</taxon>
        <taxon>Bacteroidota</taxon>
        <taxon>Chitinophagia</taxon>
        <taxon>Chitinophagales</taxon>
        <taxon>Chitinophagaceae</taxon>
        <taxon>Sediminibacterium</taxon>
    </lineage>
</organism>
<dbReference type="InterPro" id="IPR037401">
    <property type="entry name" value="SnoaL-like"/>
</dbReference>